<dbReference type="EMBL" id="MU005594">
    <property type="protein sequence ID" value="KAF2680763.1"/>
    <property type="molecule type" value="Genomic_DNA"/>
</dbReference>
<name>A0A6G1IS24_9PLEO</name>
<dbReference type="Proteomes" id="UP000799291">
    <property type="component" value="Unassembled WGS sequence"/>
</dbReference>
<dbReference type="OrthoDB" id="271448at2759"/>
<accession>A0A6G1IS24</accession>
<reference evidence="1" key="1">
    <citation type="journal article" date="2020" name="Stud. Mycol.">
        <title>101 Dothideomycetes genomes: a test case for predicting lifestyles and emergence of pathogens.</title>
        <authorList>
            <person name="Haridas S."/>
            <person name="Albert R."/>
            <person name="Binder M."/>
            <person name="Bloem J."/>
            <person name="Labutti K."/>
            <person name="Salamov A."/>
            <person name="Andreopoulos B."/>
            <person name="Baker S."/>
            <person name="Barry K."/>
            <person name="Bills G."/>
            <person name="Bluhm B."/>
            <person name="Cannon C."/>
            <person name="Castanera R."/>
            <person name="Culley D."/>
            <person name="Daum C."/>
            <person name="Ezra D."/>
            <person name="Gonzalez J."/>
            <person name="Henrissat B."/>
            <person name="Kuo A."/>
            <person name="Liang C."/>
            <person name="Lipzen A."/>
            <person name="Lutzoni F."/>
            <person name="Magnuson J."/>
            <person name="Mondo S."/>
            <person name="Nolan M."/>
            <person name="Ohm R."/>
            <person name="Pangilinan J."/>
            <person name="Park H.-J."/>
            <person name="Ramirez L."/>
            <person name="Alfaro M."/>
            <person name="Sun H."/>
            <person name="Tritt A."/>
            <person name="Yoshinaga Y."/>
            <person name="Zwiers L.-H."/>
            <person name="Turgeon B."/>
            <person name="Goodwin S."/>
            <person name="Spatafora J."/>
            <person name="Crous P."/>
            <person name="Grigoriev I."/>
        </authorList>
    </citation>
    <scope>NUCLEOTIDE SEQUENCE</scope>
    <source>
        <strain evidence="1">CBS 122367</strain>
    </source>
</reference>
<proteinExistence type="predicted"/>
<protein>
    <submittedName>
        <fullName evidence="1">Uncharacterized protein</fullName>
    </submittedName>
</protein>
<dbReference type="AlphaFoldDB" id="A0A6G1IS24"/>
<evidence type="ECO:0000313" key="1">
    <source>
        <dbReference type="EMBL" id="KAF2680763.1"/>
    </source>
</evidence>
<sequence>MTRGAPVGVGPASEKGIYNQDVAVATAEAAASGATTAPAVNKRSLEERTFCFLGYCPKKEGYQTQKTTTPFVTPVPTTTTPAVTSMPTNVVPSTCTPVSWTNTWAFTSDPACPTAIEVDTFCGFINPLDPCAPQPAAYGPPTTPDTVEAFQKNPVYSKMALEAKTPTGYVQTFKNLSASVQSNSYLAYKILESYDVAGCAKYCDETDLCYGFNVFIERDPAWNPDQCSCTNPASIAQYKCSIFGSSVEKSAATNIGQWRDDFQVVIVGSNGYEKGIDASPPTVPGYGNPQDCGNKLHNQPKHCLGQRSFPGPFDASLCAAYATKQNAINLKAGLFSKLLSLLGFSNGRCVQFQAAELEMDGAGWGTHCRLFTKKFNKGQANLDVSNGGSSKWGCGKSFTYDLA</sequence>
<evidence type="ECO:0000313" key="2">
    <source>
        <dbReference type="Proteomes" id="UP000799291"/>
    </source>
</evidence>
<gene>
    <name evidence="1" type="ORF">K458DRAFT_310695</name>
</gene>
<dbReference type="PANTHER" id="PTHR36578">
    <property type="entry name" value="CHROMOSOME 15, WHOLE GENOME SHOTGUN SEQUENCE"/>
    <property type="match status" value="1"/>
</dbReference>
<dbReference type="PANTHER" id="PTHR36578:SF1">
    <property type="entry name" value="APPLE DOMAIN-CONTAINING PROTEIN"/>
    <property type="match status" value="1"/>
</dbReference>
<organism evidence="1 2">
    <name type="scientific">Lentithecium fluviatile CBS 122367</name>
    <dbReference type="NCBI Taxonomy" id="1168545"/>
    <lineage>
        <taxon>Eukaryota</taxon>
        <taxon>Fungi</taxon>
        <taxon>Dikarya</taxon>
        <taxon>Ascomycota</taxon>
        <taxon>Pezizomycotina</taxon>
        <taxon>Dothideomycetes</taxon>
        <taxon>Pleosporomycetidae</taxon>
        <taxon>Pleosporales</taxon>
        <taxon>Massarineae</taxon>
        <taxon>Lentitheciaceae</taxon>
        <taxon>Lentithecium</taxon>
    </lineage>
</organism>
<keyword evidence="2" id="KW-1185">Reference proteome</keyword>